<comment type="caution">
    <text evidence="5">The sequence shown here is derived from an EMBL/GenBank/DDBJ whole genome shotgun (WGS) entry which is preliminary data.</text>
</comment>
<keyword evidence="6" id="KW-1185">Reference proteome</keyword>
<dbReference type="PANTHER" id="PTHR45929">
    <property type="entry name" value="JAK PATHWAY SIGNAL TRANSDUCTION ADAPTOR MOLECULE"/>
    <property type="match status" value="1"/>
</dbReference>
<keyword evidence="1 2" id="KW-0728">SH3 domain</keyword>
<feature type="region of interest" description="Disordered" evidence="3">
    <location>
        <begin position="1"/>
        <end position="136"/>
    </location>
</feature>
<dbReference type="Pfam" id="PF00018">
    <property type="entry name" value="SH3_1"/>
    <property type="match status" value="1"/>
</dbReference>
<feature type="compositionally biased region" description="Pro residues" evidence="3">
    <location>
        <begin position="419"/>
        <end position="433"/>
    </location>
</feature>
<feature type="compositionally biased region" description="Polar residues" evidence="3">
    <location>
        <begin position="392"/>
        <end position="416"/>
    </location>
</feature>
<gene>
    <name evidence="5" type="ORF">G7Y89_g14545</name>
</gene>
<feature type="compositionally biased region" description="Pro residues" evidence="3">
    <location>
        <begin position="72"/>
        <end position="88"/>
    </location>
</feature>
<dbReference type="OrthoDB" id="6250593at2759"/>
<dbReference type="PROSITE" id="PS50002">
    <property type="entry name" value="SH3"/>
    <property type="match status" value="1"/>
</dbReference>
<dbReference type="EMBL" id="JAAMPI010001955">
    <property type="protein sequence ID" value="KAF4621530.1"/>
    <property type="molecule type" value="Genomic_DNA"/>
</dbReference>
<feature type="region of interest" description="Disordered" evidence="3">
    <location>
        <begin position="392"/>
        <end position="441"/>
    </location>
</feature>
<feature type="region of interest" description="Disordered" evidence="3">
    <location>
        <begin position="502"/>
        <end position="571"/>
    </location>
</feature>
<accession>A0A8H4R1A2</accession>
<evidence type="ECO:0000259" key="4">
    <source>
        <dbReference type="PROSITE" id="PS50002"/>
    </source>
</evidence>
<feature type="compositionally biased region" description="Acidic residues" evidence="3">
    <location>
        <begin position="110"/>
        <end position="127"/>
    </location>
</feature>
<feature type="domain" description="SH3" evidence="4">
    <location>
        <begin position="442"/>
        <end position="501"/>
    </location>
</feature>
<sequence>METIPDSSILGAPKTEPSPSTSSSSPESANSHNSSASKKVGLGINFYDHKGNVRRWRNQNSKAEEVKEVEVPPSPPLISPSTSLPPSPSLSARTSNSNRSNRSATVTSDAEPEAQQEDDEEDDEDDNLTVFTRSPLPTNLETDPILLITKLLEDNYRGQAETFVRASRRVNSKSLSRSVSAGSANCYSPGAASVPGTATATVCTPPHGNLAAIRRSASFQHHSLGKRRDPVRTPSGRVVVELYSVPSRLSPSLSDTKSPHRTYGHRVYSLPSLASPAAAKKRSHLNQKATEFITRGPFYFTEEEREGITELVLAHPRSCEKHENCTDCREIEYSFHENKAMPTSIPPEERQKIINNNRSLRNIKNELENLAENGAISDEVFDTIMKTLPNESSLNASGRGNAAQSPVPTNAFSNMRVNDPPPPAYSTPTPPSLPSRGTPSKPEIARATALYRYIEADDCNFEVGDQIAVYEYMNADWWLGKNVRTGKEGVFPVNYVQIQNKSATPSVGSPTPHGIYGNEKANNAYQPPVKQQGPPPPGPSDPYKSSIPPMQITSSSSGAPSKGSENGKKFGKKLGNAAIFGAGASIGGKIVNGIF</sequence>
<organism evidence="5 6">
    <name type="scientific">Cudoniella acicularis</name>
    <dbReference type="NCBI Taxonomy" id="354080"/>
    <lineage>
        <taxon>Eukaryota</taxon>
        <taxon>Fungi</taxon>
        <taxon>Dikarya</taxon>
        <taxon>Ascomycota</taxon>
        <taxon>Pezizomycotina</taxon>
        <taxon>Leotiomycetes</taxon>
        <taxon>Helotiales</taxon>
        <taxon>Tricladiaceae</taxon>
        <taxon>Cudoniella</taxon>
    </lineage>
</organism>
<reference evidence="5 6" key="1">
    <citation type="submission" date="2020-03" db="EMBL/GenBank/DDBJ databases">
        <title>Draft Genome Sequence of Cudoniella acicularis.</title>
        <authorList>
            <person name="Buettner E."/>
            <person name="Kellner H."/>
        </authorList>
    </citation>
    <scope>NUCLEOTIDE SEQUENCE [LARGE SCALE GENOMIC DNA]</scope>
    <source>
        <strain evidence="5 6">DSM 108380</strain>
    </source>
</reference>
<dbReference type="Proteomes" id="UP000566819">
    <property type="component" value="Unassembled WGS sequence"/>
</dbReference>
<evidence type="ECO:0000313" key="5">
    <source>
        <dbReference type="EMBL" id="KAF4621530.1"/>
    </source>
</evidence>
<evidence type="ECO:0000256" key="1">
    <source>
        <dbReference type="ARBA" id="ARBA00022443"/>
    </source>
</evidence>
<dbReference type="AlphaFoldDB" id="A0A8H4R1A2"/>
<dbReference type="Gene3D" id="2.30.30.40">
    <property type="entry name" value="SH3 Domains"/>
    <property type="match status" value="1"/>
</dbReference>
<feature type="compositionally biased region" description="Low complexity" evidence="3">
    <location>
        <begin position="13"/>
        <end position="38"/>
    </location>
</feature>
<evidence type="ECO:0000313" key="6">
    <source>
        <dbReference type="Proteomes" id="UP000566819"/>
    </source>
</evidence>
<feature type="compositionally biased region" description="Low complexity" evidence="3">
    <location>
        <begin position="89"/>
        <end position="109"/>
    </location>
</feature>
<dbReference type="SUPFAM" id="SSF50044">
    <property type="entry name" value="SH3-domain"/>
    <property type="match status" value="1"/>
</dbReference>
<dbReference type="PANTHER" id="PTHR45929:SF7">
    <property type="entry name" value="LAS SEVENTEEN-BINDING PROTEIN 1"/>
    <property type="match status" value="1"/>
</dbReference>
<name>A0A8H4R1A2_9HELO</name>
<dbReference type="CDD" id="cd00174">
    <property type="entry name" value="SH3"/>
    <property type="match status" value="1"/>
</dbReference>
<dbReference type="SMART" id="SM00326">
    <property type="entry name" value="SH3"/>
    <property type="match status" value="1"/>
</dbReference>
<dbReference type="InterPro" id="IPR050670">
    <property type="entry name" value="STAM"/>
</dbReference>
<dbReference type="InterPro" id="IPR036028">
    <property type="entry name" value="SH3-like_dom_sf"/>
</dbReference>
<evidence type="ECO:0000256" key="3">
    <source>
        <dbReference type="SAM" id="MobiDB-lite"/>
    </source>
</evidence>
<feature type="compositionally biased region" description="Low complexity" evidence="3">
    <location>
        <begin position="554"/>
        <end position="564"/>
    </location>
</feature>
<proteinExistence type="predicted"/>
<protein>
    <recommendedName>
        <fullName evidence="4">SH3 domain-containing protein</fullName>
    </recommendedName>
</protein>
<evidence type="ECO:0000256" key="2">
    <source>
        <dbReference type="PROSITE-ProRule" id="PRU00192"/>
    </source>
</evidence>
<dbReference type="InterPro" id="IPR001452">
    <property type="entry name" value="SH3_domain"/>
</dbReference>